<protein>
    <submittedName>
        <fullName evidence="8">Aste57867_23529 protein</fullName>
    </submittedName>
</protein>
<reference evidence="7" key="2">
    <citation type="submission" date="2019-06" db="EMBL/GenBank/DDBJ databases">
        <title>Genomics analysis of Aphanomyces spp. identifies a new class of oomycete effector associated with host adaptation.</title>
        <authorList>
            <person name="Gaulin E."/>
        </authorList>
    </citation>
    <scope>NUCLEOTIDE SEQUENCE</scope>
    <source>
        <strain evidence="7">CBS 578.67</strain>
    </source>
</reference>
<feature type="domain" description="EamA" evidence="6">
    <location>
        <begin position="36"/>
        <end position="172"/>
    </location>
</feature>
<dbReference type="EMBL" id="CAADRA010007302">
    <property type="protein sequence ID" value="VFU00174.1"/>
    <property type="molecule type" value="Genomic_DNA"/>
</dbReference>
<evidence type="ECO:0000313" key="9">
    <source>
        <dbReference type="Proteomes" id="UP000332933"/>
    </source>
</evidence>
<name>A0A485LNR8_9STRA</name>
<feature type="transmembrane region" description="Helical" evidence="5">
    <location>
        <begin position="72"/>
        <end position="89"/>
    </location>
</feature>
<feature type="transmembrane region" description="Helical" evidence="5">
    <location>
        <begin position="101"/>
        <end position="120"/>
    </location>
</feature>
<keyword evidence="2 5" id="KW-0812">Transmembrane</keyword>
<feature type="transmembrane region" description="Helical" evidence="5">
    <location>
        <begin position="126"/>
        <end position="149"/>
    </location>
</feature>
<organism evidence="8 9">
    <name type="scientific">Aphanomyces stellatus</name>
    <dbReference type="NCBI Taxonomy" id="120398"/>
    <lineage>
        <taxon>Eukaryota</taxon>
        <taxon>Sar</taxon>
        <taxon>Stramenopiles</taxon>
        <taxon>Oomycota</taxon>
        <taxon>Saprolegniomycetes</taxon>
        <taxon>Saprolegniales</taxon>
        <taxon>Verrucalvaceae</taxon>
        <taxon>Aphanomyces</taxon>
    </lineage>
</organism>
<dbReference type="InterPro" id="IPR037185">
    <property type="entry name" value="EmrE-like"/>
</dbReference>
<evidence type="ECO:0000259" key="6">
    <source>
        <dbReference type="Pfam" id="PF00892"/>
    </source>
</evidence>
<feature type="domain" description="EamA" evidence="6">
    <location>
        <begin position="194"/>
        <end position="333"/>
    </location>
</feature>
<dbReference type="EMBL" id="VJMH01007276">
    <property type="protein sequence ID" value="KAF0684530.1"/>
    <property type="molecule type" value="Genomic_DNA"/>
</dbReference>
<dbReference type="PANTHER" id="PTHR22911">
    <property type="entry name" value="ACYL-MALONYL CONDENSING ENZYME-RELATED"/>
    <property type="match status" value="1"/>
</dbReference>
<feature type="transmembrane region" description="Helical" evidence="5">
    <location>
        <begin position="219"/>
        <end position="241"/>
    </location>
</feature>
<keyword evidence="3 5" id="KW-1133">Transmembrane helix</keyword>
<dbReference type="Pfam" id="PF00892">
    <property type="entry name" value="EamA"/>
    <property type="match status" value="2"/>
</dbReference>
<keyword evidence="4 5" id="KW-0472">Membrane</keyword>
<sequence>MAETTSSSTESIPLVIKVTSAIDVQTPPPSPRHRLLGLGLVAMSAFTFSLLSAAIKCDDMYESSYMSSMETVFWRSFVALVFIFILILVTRTSLHVPHDMVPFVIYRSVGGFCVMALTFWTMSQMVLADASCIIFTAPVMTFLLGALVLGEHIKPVDFALAISCFGGVVFVARPAFLFGDTESPITVTHGSKYAILGGLAAAAFQSSTYVVIRRLKSFNFLVVIFYFMLVTSVLSATWIVALEGVRLSSMSGFQSGSLSTNVRWTCVGTGFLGFIGQLCMTKGFQLENAGIASVMRYLDIVFVFVWDTTLLHEHINPWSFVGAAIIFSSAIAIAIRKANHA</sequence>
<comment type="subcellular location">
    <subcellularLocation>
        <location evidence="1">Membrane</location>
        <topology evidence="1">Multi-pass membrane protein</topology>
    </subcellularLocation>
</comment>
<feature type="transmembrane region" description="Helical" evidence="5">
    <location>
        <begin position="318"/>
        <end position="335"/>
    </location>
</feature>
<evidence type="ECO:0000256" key="2">
    <source>
        <dbReference type="ARBA" id="ARBA00022692"/>
    </source>
</evidence>
<proteinExistence type="predicted"/>
<evidence type="ECO:0000313" key="7">
    <source>
        <dbReference type="EMBL" id="KAF0684530.1"/>
    </source>
</evidence>
<dbReference type="InterPro" id="IPR000620">
    <property type="entry name" value="EamA_dom"/>
</dbReference>
<gene>
    <name evidence="8" type="primary">Aste57867_23529</name>
    <name evidence="7" type="ORF">As57867_023458</name>
    <name evidence="8" type="ORF">ASTE57867_23529</name>
</gene>
<accession>A0A485LNR8</accession>
<evidence type="ECO:0000256" key="3">
    <source>
        <dbReference type="ARBA" id="ARBA00022989"/>
    </source>
</evidence>
<keyword evidence="9" id="KW-1185">Reference proteome</keyword>
<dbReference type="Proteomes" id="UP000332933">
    <property type="component" value="Unassembled WGS sequence"/>
</dbReference>
<dbReference type="AlphaFoldDB" id="A0A485LNR8"/>
<feature type="transmembrane region" description="Helical" evidence="5">
    <location>
        <begin position="193"/>
        <end position="212"/>
    </location>
</feature>
<evidence type="ECO:0000256" key="5">
    <source>
        <dbReference type="SAM" id="Phobius"/>
    </source>
</evidence>
<feature type="transmembrane region" description="Helical" evidence="5">
    <location>
        <begin position="35"/>
        <end position="52"/>
    </location>
</feature>
<dbReference type="PANTHER" id="PTHR22911:SF6">
    <property type="entry name" value="SOLUTE CARRIER FAMILY 35 MEMBER G1"/>
    <property type="match status" value="1"/>
</dbReference>
<reference evidence="8 9" key="1">
    <citation type="submission" date="2019-03" db="EMBL/GenBank/DDBJ databases">
        <authorList>
            <person name="Gaulin E."/>
            <person name="Dumas B."/>
        </authorList>
    </citation>
    <scope>NUCLEOTIDE SEQUENCE [LARGE SCALE GENOMIC DNA]</scope>
    <source>
        <strain evidence="8">CBS 568.67</strain>
    </source>
</reference>
<evidence type="ECO:0000256" key="4">
    <source>
        <dbReference type="ARBA" id="ARBA00023136"/>
    </source>
</evidence>
<dbReference type="SUPFAM" id="SSF103481">
    <property type="entry name" value="Multidrug resistance efflux transporter EmrE"/>
    <property type="match status" value="2"/>
</dbReference>
<dbReference type="OrthoDB" id="306876at2759"/>
<feature type="transmembrane region" description="Helical" evidence="5">
    <location>
        <begin position="156"/>
        <end position="173"/>
    </location>
</feature>
<dbReference type="GO" id="GO:0016020">
    <property type="term" value="C:membrane"/>
    <property type="evidence" value="ECO:0007669"/>
    <property type="project" value="UniProtKB-SubCell"/>
</dbReference>
<evidence type="ECO:0000313" key="8">
    <source>
        <dbReference type="EMBL" id="VFU00174.1"/>
    </source>
</evidence>
<evidence type="ECO:0000256" key="1">
    <source>
        <dbReference type="ARBA" id="ARBA00004141"/>
    </source>
</evidence>